<sequence length="99" mass="11279">MPICQNCGYTWSYAETLKRSFTLTSYMRCPNCEAAQFQTAKSRRSTALLTATSIVLIMGFTILFDPTLYSFALFCIALVLMITTYPRLIKLSKAEEHLF</sequence>
<name>A0ABV8UY82_9BACL</name>
<feature type="transmembrane region" description="Helical" evidence="1">
    <location>
        <begin position="70"/>
        <end position="89"/>
    </location>
</feature>
<dbReference type="RefSeq" id="WP_378142830.1">
    <property type="nucleotide sequence ID" value="NZ_JBHSEF010000029.1"/>
</dbReference>
<accession>A0ABV8UY82</accession>
<reference evidence="3" key="1">
    <citation type="journal article" date="2019" name="Int. J. Syst. Evol. Microbiol.">
        <title>The Global Catalogue of Microorganisms (GCM) 10K type strain sequencing project: providing services to taxonomists for standard genome sequencing and annotation.</title>
        <authorList>
            <consortium name="The Broad Institute Genomics Platform"/>
            <consortium name="The Broad Institute Genome Sequencing Center for Infectious Disease"/>
            <person name="Wu L."/>
            <person name="Ma J."/>
        </authorList>
    </citation>
    <scope>NUCLEOTIDE SEQUENCE [LARGE SCALE GENOMIC DNA]</scope>
    <source>
        <strain evidence="3">CCUG 50353</strain>
    </source>
</reference>
<gene>
    <name evidence="2" type="ORF">ACFO0S_14495</name>
</gene>
<keyword evidence="1" id="KW-0812">Transmembrane</keyword>
<evidence type="ECO:0000313" key="3">
    <source>
        <dbReference type="Proteomes" id="UP001595733"/>
    </source>
</evidence>
<evidence type="ECO:0000313" key="2">
    <source>
        <dbReference type="EMBL" id="MFC4356267.1"/>
    </source>
</evidence>
<dbReference type="NCBIfam" id="TIGR04104">
    <property type="entry name" value="cxxc_20_cxxc"/>
    <property type="match status" value="1"/>
</dbReference>
<proteinExistence type="predicted"/>
<dbReference type="InterPro" id="IPR026369">
    <property type="entry name" value="CxxC_20_CxxC"/>
</dbReference>
<feature type="transmembrane region" description="Helical" evidence="1">
    <location>
        <begin position="46"/>
        <end position="64"/>
    </location>
</feature>
<dbReference type="EMBL" id="JBHSEF010000029">
    <property type="protein sequence ID" value="MFC4356267.1"/>
    <property type="molecule type" value="Genomic_DNA"/>
</dbReference>
<keyword evidence="1" id="KW-0472">Membrane</keyword>
<organism evidence="2 3">
    <name type="scientific">Chryseomicrobium palamuruense</name>
    <dbReference type="NCBI Taxonomy" id="682973"/>
    <lineage>
        <taxon>Bacteria</taxon>
        <taxon>Bacillati</taxon>
        <taxon>Bacillota</taxon>
        <taxon>Bacilli</taxon>
        <taxon>Bacillales</taxon>
        <taxon>Caryophanaceae</taxon>
        <taxon>Chryseomicrobium</taxon>
    </lineage>
</organism>
<comment type="caution">
    <text evidence="2">The sequence shown here is derived from an EMBL/GenBank/DDBJ whole genome shotgun (WGS) entry which is preliminary data.</text>
</comment>
<keyword evidence="1" id="KW-1133">Transmembrane helix</keyword>
<keyword evidence="3" id="KW-1185">Reference proteome</keyword>
<protein>
    <submittedName>
        <fullName evidence="2">TIGR04104 family putative zinc finger protein</fullName>
    </submittedName>
</protein>
<evidence type="ECO:0000256" key="1">
    <source>
        <dbReference type="SAM" id="Phobius"/>
    </source>
</evidence>
<dbReference type="Proteomes" id="UP001595733">
    <property type="component" value="Unassembled WGS sequence"/>
</dbReference>